<name>T0S9A4_SAPDV</name>
<dbReference type="RefSeq" id="XP_008607338.1">
    <property type="nucleotide sequence ID" value="XM_008609116.1"/>
</dbReference>
<dbReference type="GeneID" id="19944207"/>
<dbReference type="InParanoid" id="T0S9A4"/>
<dbReference type="EMBL" id="JH767139">
    <property type="protein sequence ID" value="EQC39277.1"/>
    <property type="molecule type" value="Genomic_DNA"/>
</dbReference>
<proteinExistence type="predicted"/>
<dbReference type="Proteomes" id="UP000030762">
    <property type="component" value="Unassembled WGS sequence"/>
</dbReference>
<sequence length="235" mass="25557">MRTIDLDPPSSVLCTSTYTLHVHDTAASWSIDRAFSDFVVLRTCLLQLLDAQDALVSMHLRALRFPRKLFHRWPRQWPKLLAFVRAANALCGHVPAAVAALDDFLGADFICAPAPKAAAATLVLARSRLLSLSELYASSSDDEEIDDIAFELGLWGLTAADVCLVLDVLLRTIAKARLGIPGAYLMAGGAFELDAVAFARHVLSLTDVAAVQALLADGVPDCLVRLAHRVWYFDS</sequence>
<dbReference type="VEuPathDB" id="FungiDB:SDRG_03480"/>
<organism evidence="1 2">
    <name type="scientific">Saprolegnia diclina (strain VS20)</name>
    <dbReference type="NCBI Taxonomy" id="1156394"/>
    <lineage>
        <taxon>Eukaryota</taxon>
        <taxon>Sar</taxon>
        <taxon>Stramenopiles</taxon>
        <taxon>Oomycota</taxon>
        <taxon>Saprolegniomycetes</taxon>
        <taxon>Saprolegniales</taxon>
        <taxon>Saprolegniaceae</taxon>
        <taxon>Saprolegnia</taxon>
    </lineage>
</organism>
<protein>
    <recommendedName>
        <fullName evidence="3">PX domain-containing protein</fullName>
    </recommendedName>
</protein>
<reference evidence="1 2" key="1">
    <citation type="submission" date="2012-04" db="EMBL/GenBank/DDBJ databases">
        <title>The Genome Sequence of Saprolegnia declina VS20.</title>
        <authorList>
            <consortium name="The Broad Institute Genome Sequencing Platform"/>
            <person name="Russ C."/>
            <person name="Nusbaum C."/>
            <person name="Tyler B."/>
            <person name="van West P."/>
            <person name="Dieguez-Uribeondo J."/>
            <person name="de Bruijn I."/>
            <person name="Tripathy S."/>
            <person name="Jiang R."/>
            <person name="Young S.K."/>
            <person name="Zeng Q."/>
            <person name="Gargeya S."/>
            <person name="Fitzgerald M."/>
            <person name="Haas B."/>
            <person name="Abouelleil A."/>
            <person name="Alvarado L."/>
            <person name="Arachchi H.M."/>
            <person name="Berlin A."/>
            <person name="Chapman S.B."/>
            <person name="Goldberg J."/>
            <person name="Griggs A."/>
            <person name="Gujja S."/>
            <person name="Hansen M."/>
            <person name="Howarth C."/>
            <person name="Imamovic A."/>
            <person name="Larimer J."/>
            <person name="McCowen C."/>
            <person name="Montmayeur A."/>
            <person name="Murphy C."/>
            <person name="Neiman D."/>
            <person name="Pearson M."/>
            <person name="Priest M."/>
            <person name="Roberts A."/>
            <person name="Saif S."/>
            <person name="Shea T."/>
            <person name="Sisk P."/>
            <person name="Sykes S."/>
            <person name="Wortman J."/>
            <person name="Nusbaum C."/>
            <person name="Birren B."/>
        </authorList>
    </citation>
    <scope>NUCLEOTIDE SEQUENCE [LARGE SCALE GENOMIC DNA]</scope>
    <source>
        <strain evidence="1 2">VS20</strain>
    </source>
</reference>
<dbReference type="OMA" id="ANALCGH"/>
<gene>
    <name evidence="1" type="ORF">SDRG_03480</name>
</gene>
<dbReference type="OrthoDB" id="77086at2759"/>
<evidence type="ECO:0000313" key="2">
    <source>
        <dbReference type="Proteomes" id="UP000030762"/>
    </source>
</evidence>
<evidence type="ECO:0000313" key="1">
    <source>
        <dbReference type="EMBL" id="EQC39277.1"/>
    </source>
</evidence>
<keyword evidence="2" id="KW-1185">Reference proteome</keyword>
<accession>T0S9A4</accession>
<evidence type="ECO:0008006" key="3">
    <source>
        <dbReference type="Google" id="ProtNLM"/>
    </source>
</evidence>
<dbReference type="AlphaFoldDB" id="T0S9A4"/>